<accession>A0ABV0BG31</accession>
<dbReference type="Gene3D" id="3.40.640.10">
    <property type="entry name" value="Type I PLP-dependent aspartate aminotransferase-like (Major domain)"/>
    <property type="match status" value="1"/>
</dbReference>
<dbReference type="CDD" id="cd00616">
    <property type="entry name" value="AHBA_syn"/>
    <property type="match status" value="1"/>
</dbReference>
<dbReference type="GO" id="GO:0008483">
    <property type="term" value="F:transaminase activity"/>
    <property type="evidence" value="ECO:0007669"/>
    <property type="project" value="UniProtKB-KW"/>
</dbReference>
<dbReference type="InterPro" id="IPR015424">
    <property type="entry name" value="PyrdxlP-dep_Trfase"/>
</dbReference>
<dbReference type="Pfam" id="PF01041">
    <property type="entry name" value="DegT_DnrJ_EryC1"/>
    <property type="match status" value="1"/>
</dbReference>
<evidence type="ECO:0000313" key="5">
    <source>
        <dbReference type="Proteomes" id="UP001418637"/>
    </source>
</evidence>
<sequence length="363" mass="41597">MDINVTKPYFPPLEDFQKFIKGIWHREWLTNNGPLVNELELSLKDWLGLDHLLYVSNGTIALQIAIKSLELTNDIITTPFSYVATTSSILWENCNPIMVDICKETLNIDADKIEERITPNTTGILATHVYGNPCNIEKIDAIAQRHNLKVIYDAAHAFGTKYKNKSLYAYGDISTASFHATKLFHTIEGGALITKDPSLLKKMASMRNFGHTTPTEFDEIGINGKNSEIHAAMGLCNLEYVTKILSNRKYLSNYYDFLLSDVEIKRPKIAHETIYNYSYYPVIFNSEEILLKIVSELNINKIFPRRYFYPSLSKLSYIKSDLKNICPISEDISKRVLCLPLYYTLSTSEIDMICRIIKRTLNY</sequence>
<dbReference type="EC" id="2.6.1.-" evidence="4"/>
<gene>
    <name evidence="4" type="ORF">WJT86_00315</name>
</gene>
<evidence type="ECO:0000256" key="3">
    <source>
        <dbReference type="RuleBase" id="RU004508"/>
    </source>
</evidence>
<keyword evidence="4" id="KW-0032">Aminotransferase</keyword>
<dbReference type="PANTHER" id="PTHR30244">
    <property type="entry name" value="TRANSAMINASE"/>
    <property type="match status" value="1"/>
</dbReference>
<keyword evidence="1 3" id="KW-0663">Pyridoxal phosphate</keyword>
<dbReference type="Proteomes" id="UP001418637">
    <property type="component" value="Unassembled WGS sequence"/>
</dbReference>
<comment type="caution">
    <text evidence="4">The sequence shown here is derived from an EMBL/GenBank/DDBJ whole genome shotgun (WGS) entry which is preliminary data.</text>
</comment>
<keyword evidence="4" id="KW-0808">Transferase</keyword>
<dbReference type="PIRSF" id="PIRSF000390">
    <property type="entry name" value="PLP_StrS"/>
    <property type="match status" value="1"/>
</dbReference>
<protein>
    <submittedName>
        <fullName evidence="4">DegT/DnrJ/EryC1/StrS family aminotransferase</fullName>
        <ecNumber evidence="4">2.6.1.-</ecNumber>
    </submittedName>
</protein>
<comment type="similarity">
    <text evidence="2 3">Belongs to the DegT/DnrJ/EryC1 family.</text>
</comment>
<reference evidence="4 5" key="1">
    <citation type="submission" date="2024-04" db="EMBL/GenBank/DDBJ databases">
        <title>A novel species isolated from cricket.</title>
        <authorList>
            <person name="Wang H.-C."/>
        </authorList>
    </citation>
    <scope>NUCLEOTIDE SEQUENCE [LARGE SCALE GENOMIC DNA]</scope>
    <source>
        <strain evidence="4 5">WL0021</strain>
    </source>
</reference>
<keyword evidence="5" id="KW-1185">Reference proteome</keyword>
<dbReference type="SUPFAM" id="SSF53383">
    <property type="entry name" value="PLP-dependent transferases"/>
    <property type="match status" value="1"/>
</dbReference>
<proteinExistence type="inferred from homology"/>
<dbReference type="InterPro" id="IPR000653">
    <property type="entry name" value="DegT/StrS_aminotransferase"/>
</dbReference>
<dbReference type="InterPro" id="IPR015421">
    <property type="entry name" value="PyrdxlP-dep_Trfase_major"/>
</dbReference>
<organism evidence="4 5">
    <name type="scientific">Hohaiivirga grylli</name>
    <dbReference type="NCBI Taxonomy" id="3133970"/>
    <lineage>
        <taxon>Bacteria</taxon>
        <taxon>Pseudomonadati</taxon>
        <taxon>Pseudomonadota</taxon>
        <taxon>Alphaproteobacteria</taxon>
        <taxon>Hyphomicrobiales</taxon>
        <taxon>Methylobacteriaceae</taxon>
        <taxon>Hohaiivirga</taxon>
    </lineage>
</organism>
<dbReference type="PANTHER" id="PTHR30244:SF9">
    <property type="entry name" value="PROTEIN RV3402C"/>
    <property type="match status" value="1"/>
</dbReference>
<dbReference type="EMBL" id="JBBYXI010000001">
    <property type="protein sequence ID" value="MEN3929498.1"/>
    <property type="molecule type" value="Genomic_DNA"/>
</dbReference>
<evidence type="ECO:0000256" key="1">
    <source>
        <dbReference type="ARBA" id="ARBA00022898"/>
    </source>
</evidence>
<name>A0ABV0BG31_9HYPH</name>
<evidence type="ECO:0000313" key="4">
    <source>
        <dbReference type="EMBL" id="MEN3929498.1"/>
    </source>
</evidence>
<dbReference type="RefSeq" id="WP_346335498.1">
    <property type="nucleotide sequence ID" value="NZ_JBBYXI010000001.1"/>
</dbReference>
<evidence type="ECO:0000256" key="2">
    <source>
        <dbReference type="ARBA" id="ARBA00037999"/>
    </source>
</evidence>